<evidence type="ECO:0000256" key="3">
    <source>
        <dbReference type="ARBA" id="ARBA00022448"/>
    </source>
</evidence>
<dbReference type="GO" id="GO:0030313">
    <property type="term" value="C:cell envelope"/>
    <property type="evidence" value="ECO:0007669"/>
    <property type="project" value="UniProtKB-SubCell"/>
</dbReference>
<dbReference type="GO" id="GO:1904680">
    <property type="term" value="F:peptide transmembrane transporter activity"/>
    <property type="evidence" value="ECO:0007669"/>
    <property type="project" value="TreeGrafter"/>
</dbReference>
<dbReference type="EMBL" id="DVHA01000017">
    <property type="protein sequence ID" value="HIR60061.1"/>
    <property type="molecule type" value="Genomic_DNA"/>
</dbReference>
<dbReference type="AlphaFoldDB" id="A0A9D1DWC4"/>
<evidence type="ECO:0000256" key="4">
    <source>
        <dbReference type="ARBA" id="ARBA00022729"/>
    </source>
</evidence>
<accession>A0A9D1DWC4</accession>
<dbReference type="CDD" id="cd08504">
    <property type="entry name" value="PBP2_OppA"/>
    <property type="match status" value="1"/>
</dbReference>
<dbReference type="PANTHER" id="PTHR30290:SF10">
    <property type="entry name" value="PERIPLASMIC OLIGOPEPTIDE-BINDING PROTEIN-RELATED"/>
    <property type="match status" value="1"/>
</dbReference>
<gene>
    <name evidence="8" type="ORF">IAB37_00570</name>
</gene>
<proteinExistence type="inferred from homology"/>
<reference evidence="8" key="2">
    <citation type="journal article" date="2021" name="PeerJ">
        <title>Extensive microbial diversity within the chicken gut microbiome revealed by metagenomics and culture.</title>
        <authorList>
            <person name="Gilroy R."/>
            <person name="Ravi A."/>
            <person name="Getino M."/>
            <person name="Pursley I."/>
            <person name="Horton D.L."/>
            <person name="Alikhan N.F."/>
            <person name="Baker D."/>
            <person name="Gharbi K."/>
            <person name="Hall N."/>
            <person name="Watson M."/>
            <person name="Adriaenssens E.M."/>
            <person name="Foster-Nyarko E."/>
            <person name="Jarju S."/>
            <person name="Secka A."/>
            <person name="Antonio M."/>
            <person name="Oren A."/>
            <person name="Chaudhuri R.R."/>
            <person name="La Ragione R."/>
            <person name="Hildebrand F."/>
            <person name="Pallen M.J."/>
        </authorList>
    </citation>
    <scope>NUCLEOTIDE SEQUENCE</scope>
    <source>
        <strain evidence="8">CHK189-12415</strain>
    </source>
</reference>
<feature type="region of interest" description="Disordered" evidence="5">
    <location>
        <begin position="27"/>
        <end position="56"/>
    </location>
</feature>
<feature type="domain" description="Solute-binding protein family 5" evidence="7">
    <location>
        <begin position="103"/>
        <end position="494"/>
    </location>
</feature>
<protein>
    <submittedName>
        <fullName evidence="8">Peptide ABC transporter substrate-binding protein</fullName>
    </submittedName>
</protein>
<reference evidence="8" key="1">
    <citation type="submission" date="2020-10" db="EMBL/GenBank/DDBJ databases">
        <authorList>
            <person name="Gilroy R."/>
        </authorList>
    </citation>
    <scope>NUCLEOTIDE SEQUENCE</scope>
    <source>
        <strain evidence="8">CHK189-12415</strain>
    </source>
</reference>
<dbReference type="Proteomes" id="UP000824241">
    <property type="component" value="Unassembled WGS sequence"/>
</dbReference>
<evidence type="ECO:0000256" key="1">
    <source>
        <dbReference type="ARBA" id="ARBA00004196"/>
    </source>
</evidence>
<dbReference type="Gene3D" id="3.90.76.10">
    <property type="entry name" value="Dipeptide-binding Protein, Domain 1"/>
    <property type="match status" value="1"/>
</dbReference>
<dbReference type="PANTHER" id="PTHR30290">
    <property type="entry name" value="PERIPLASMIC BINDING COMPONENT OF ABC TRANSPORTER"/>
    <property type="match status" value="1"/>
</dbReference>
<evidence type="ECO:0000256" key="6">
    <source>
        <dbReference type="SAM" id="SignalP"/>
    </source>
</evidence>
<evidence type="ECO:0000313" key="9">
    <source>
        <dbReference type="Proteomes" id="UP000824241"/>
    </source>
</evidence>
<feature type="signal peptide" evidence="6">
    <location>
        <begin position="1"/>
        <end position="19"/>
    </location>
</feature>
<sequence>MKKILAAMLSGAVVLAALGGCGTYTDDGTSSSGSSSSAETSSAESGTGESTDTSADTSADPMTFTFIGGQPVTLNPILSQSTDDGNSFYLLQSSLFRYTADGVQNEICETYDVSDDGLTYTFHLRDANWSDGEPITAEHFAYALYCYTSPDMGCPQASGYYDIAGAEAFNTGSGSWEDVGVKAIDDKTLEITLTEPNDDYILQLATSAPTPLRQDFVEAQGESLGSSVDALQYSGPYVLTEWVLDSSLTFTKNLEYWNADESFPVETITLLDVDDANTAYSMFESGEVDALASVSTQYKDALADYTTIQTGGGGMMYIWINENGMSEEAAAVLSNQNFRNALNYAIDRSSTVAAITPLSTPYSRLTLPFYEGLDGGSFADEYPVDCPPLEGDVEQAQEYLALALEELGMSSVAELPEMHFVTWDTAQQRLMCETLIDQWKQNLGIETIQLDQYPIGTAIGNYSSNQFDIFAISISSSLTPYDALENFVNGGDYNNGIWTNDEYDALVEQVKAATDKAEKYALTQQAEQILVDGACIIPFYGLTTAYATQDYVEGFAIGDLGAGFQFENLQVNK</sequence>
<dbReference type="InterPro" id="IPR039424">
    <property type="entry name" value="SBP_5"/>
</dbReference>
<feature type="chain" id="PRO_5039455139" evidence="6">
    <location>
        <begin position="20"/>
        <end position="573"/>
    </location>
</feature>
<dbReference type="SUPFAM" id="SSF53850">
    <property type="entry name" value="Periplasmic binding protein-like II"/>
    <property type="match status" value="1"/>
</dbReference>
<name>A0A9D1DWC4_9FIRM</name>
<dbReference type="GO" id="GO:0043190">
    <property type="term" value="C:ATP-binding cassette (ABC) transporter complex"/>
    <property type="evidence" value="ECO:0007669"/>
    <property type="project" value="InterPro"/>
</dbReference>
<comment type="similarity">
    <text evidence="2">Belongs to the bacterial solute-binding protein 5 family.</text>
</comment>
<evidence type="ECO:0000313" key="8">
    <source>
        <dbReference type="EMBL" id="HIR60061.1"/>
    </source>
</evidence>
<dbReference type="Gene3D" id="3.40.190.10">
    <property type="entry name" value="Periplasmic binding protein-like II"/>
    <property type="match status" value="1"/>
</dbReference>
<dbReference type="GO" id="GO:0015833">
    <property type="term" value="P:peptide transport"/>
    <property type="evidence" value="ECO:0007669"/>
    <property type="project" value="TreeGrafter"/>
</dbReference>
<comment type="caution">
    <text evidence="8">The sequence shown here is derived from an EMBL/GenBank/DDBJ whole genome shotgun (WGS) entry which is preliminary data.</text>
</comment>
<dbReference type="Gene3D" id="3.10.105.10">
    <property type="entry name" value="Dipeptide-binding Protein, Domain 3"/>
    <property type="match status" value="1"/>
</dbReference>
<keyword evidence="3" id="KW-0813">Transport</keyword>
<dbReference type="Pfam" id="PF00496">
    <property type="entry name" value="SBP_bac_5"/>
    <property type="match status" value="1"/>
</dbReference>
<evidence type="ECO:0000259" key="7">
    <source>
        <dbReference type="Pfam" id="PF00496"/>
    </source>
</evidence>
<keyword evidence="4 6" id="KW-0732">Signal</keyword>
<dbReference type="InterPro" id="IPR030678">
    <property type="entry name" value="Peptide/Ni-bd"/>
</dbReference>
<dbReference type="GO" id="GO:0042597">
    <property type="term" value="C:periplasmic space"/>
    <property type="evidence" value="ECO:0007669"/>
    <property type="project" value="UniProtKB-ARBA"/>
</dbReference>
<comment type="subcellular location">
    <subcellularLocation>
        <location evidence="1">Cell envelope</location>
    </subcellularLocation>
</comment>
<evidence type="ECO:0000256" key="5">
    <source>
        <dbReference type="SAM" id="MobiDB-lite"/>
    </source>
</evidence>
<evidence type="ECO:0000256" key="2">
    <source>
        <dbReference type="ARBA" id="ARBA00005695"/>
    </source>
</evidence>
<dbReference type="PIRSF" id="PIRSF002741">
    <property type="entry name" value="MppA"/>
    <property type="match status" value="1"/>
</dbReference>
<dbReference type="InterPro" id="IPR000914">
    <property type="entry name" value="SBP_5_dom"/>
</dbReference>
<organism evidence="8 9">
    <name type="scientific">Candidatus Faecivivens stercoravium</name>
    <dbReference type="NCBI Taxonomy" id="2840803"/>
    <lineage>
        <taxon>Bacteria</taxon>
        <taxon>Bacillati</taxon>
        <taxon>Bacillota</taxon>
        <taxon>Clostridia</taxon>
        <taxon>Eubacteriales</taxon>
        <taxon>Oscillospiraceae</taxon>
        <taxon>Oscillospiraceae incertae sedis</taxon>
        <taxon>Candidatus Faecivivens</taxon>
    </lineage>
</organism>
<dbReference type="PROSITE" id="PS51257">
    <property type="entry name" value="PROKAR_LIPOPROTEIN"/>
    <property type="match status" value="1"/>
</dbReference>